<accession>A0A543EVE6</accession>
<evidence type="ECO:0000313" key="15">
    <source>
        <dbReference type="EMBL" id="TQM25557.1"/>
    </source>
</evidence>
<dbReference type="GO" id="GO:0003723">
    <property type="term" value="F:RNA binding"/>
    <property type="evidence" value="ECO:0007669"/>
    <property type="project" value="UniProtKB-KW"/>
</dbReference>
<dbReference type="Pfam" id="PF13489">
    <property type="entry name" value="Methyltransf_23"/>
    <property type="match status" value="1"/>
</dbReference>
<proteinExistence type="inferred from homology"/>
<comment type="cofactor">
    <cofactor evidence="1">
        <name>Mg(2+)</name>
        <dbReference type="ChEBI" id="CHEBI:18420"/>
    </cofactor>
</comment>
<keyword evidence="7" id="KW-0479">Metal-binding</keyword>
<dbReference type="EC" id="2.1.1.386" evidence="11"/>
<evidence type="ECO:0000259" key="14">
    <source>
        <dbReference type="Pfam" id="PF12623"/>
    </source>
</evidence>
<comment type="similarity">
    <text evidence="2">Belongs to the methyltransferase superfamily. HEN1 family.</text>
</comment>
<evidence type="ECO:0000256" key="13">
    <source>
        <dbReference type="SAM" id="MobiDB-lite"/>
    </source>
</evidence>
<evidence type="ECO:0000256" key="3">
    <source>
        <dbReference type="ARBA" id="ARBA00021330"/>
    </source>
</evidence>
<evidence type="ECO:0000256" key="5">
    <source>
        <dbReference type="ARBA" id="ARBA00022679"/>
    </source>
</evidence>
<gene>
    <name evidence="15" type="ORF">FB390_5714</name>
</gene>
<keyword evidence="9" id="KW-0694">RNA-binding</keyword>
<keyword evidence="10" id="KW-0943">RNA-mediated gene silencing</keyword>
<keyword evidence="16" id="KW-1185">Reference proteome</keyword>
<keyword evidence="4 15" id="KW-0489">Methyltransferase</keyword>
<dbReference type="GO" id="GO:0001510">
    <property type="term" value="P:RNA methylation"/>
    <property type="evidence" value="ECO:0007669"/>
    <property type="project" value="InterPro"/>
</dbReference>
<dbReference type="InterPro" id="IPR024026">
    <property type="entry name" value="3'-RNA_MeTfrase_Hen1_bac"/>
</dbReference>
<evidence type="ECO:0000256" key="10">
    <source>
        <dbReference type="ARBA" id="ARBA00023158"/>
    </source>
</evidence>
<evidence type="ECO:0000256" key="2">
    <source>
        <dbReference type="ARBA" id="ARBA00009026"/>
    </source>
</evidence>
<comment type="catalytic activity">
    <reaction evidence="12">
        <text>small RNA 3'-end nucleotide + S-adenosyl-L-methionine = small RNA 3'-end 2'-O-methylnucleotide + S-adenosyl-L-homocysteine + H(+)</text>
        <dbReference type="Rhea" id="RHEA:37887"/>
        <dbReference type="Rhea" id="RHEA-COMP:10415"/>
        <dbReference type="Rhea" id="RHEA-COMP:10416"/>
        <dbReference type="ChEBI" id="CHEBI:15378"/>
        <dbReference type="ChEBI" id="CHEBI:57856"/>
        <dbReference type="ChEBI" id="CHEBI:59789"/>
        <dbReference type="ChEBI" id="CHEBI:74896"/>
        <dbReference type="ChEBI" id="CHEBI:74898"/>
        <dbReference type="EC" id="2.1.1.386"/>
    </reaction>
</comment>
<dbReference type="Proteomes" id="UP000316331">
    <property type="component" value="Unassembled WGS sequence"/>
</dbReference>
<evidence type="ECO:0000256" key="4">
    <source>
        <dbReference type="ARBA" id="ARBA00022603"/>
    </source>
</evidence>
<evidence type="ECO:0000313" key="16">
    <source>
        <dbReference type="Proteomes" id="UP000316331"/>
    </source>
</evidence>
<evidence type="ECO:0000256" key="8">
    <source>
        <dbReference type="ARBA" id="ARBA00022842"/>
    </source>
</evidence>
<dbReference type="InterPro" id="IPR024740">
    <property type="entry name" value="Hen1_N"/>
</dbReference>
<evidence type="ECO:0000256" key="11">
    <source>
        <dbReference type="ARBA" id="ARBA00035025"/>
    </source>
</evidence>
<comment type="caution">
    <text evidence="15">The sequence shown here is derived from an EMBL/GenBank/DDBJ whole genome shotgun (WGS) entry which is preliminary data.</text>
</comment>
<dbReference type="Gene3D" id="3.40.50.150">
    <property type="entry name" value="Vaccinia Virus protein VP39"/>
    <property type="match status" value="1"/>
</dbReference>
<dbReference type="GO" id="GO:0090486">
    <property type="term" value="F:small RNA 2'-O-methyltransferase activity"/>
    <property type="evidence" value="ECO:0007669"/>
    <property type="project" value="UniProtKB-EC"/>
</dbReference>
<keyword evidence="5 15" id="KW-0808">Transferase</keyword>
<feature type="region of interest" description="Disordered" evidence="13">
    <location>
        <begin position="296"/>
        <end position="397"/>
    </location>
</feature>
<dbReference type="Pfam" id="PF12623">
    <property type="entry name" value="Hen1_L"/>
    <property type="match status" value="1"/>
</dbReference>
<dbReference type="EMBL" id="VFPG01000002">
    <property type="protein sequence ID" value="TQM25557.1"/>
    <property type="molecule type" value="Genomic_DNA"/>
</dbReference>
<keyword evidence="8" id="KW-0460">Magnesium</keyword>
<keyword evidence="6" id="KW-0949">S-adenosyl-L-methionine</keyword>
<dbReference type="InterPro" id="IPR038546">
    <property type="entry name" value="Hen1_N_sf"/>
</dbReference>
<dbReference type="SUPFAM" id="SSF53335">
    <property type="entry name" value="S-adenosyl-L-methionine-dependent methyltransferases"/>
    <property type="match status" value="1"/>
</dbReference>
<evidence type="ECO:0000256" key="12">
    <source>
        <dbReference type="ARBA" id="ARBA00048418"/>
    </source>
</evidence>
<dbReference type="PANTHER" id="PTHR21404:SF3">
    <property type="entry name" value="SMALL RNA 2'-O-METHYLTRANSFERASE"/>
    <property type="match status" value="1"/>
</dbReference>
<dbReference type="NCBIfam" id="TIGR04074">
    <property type="entry name" value="bacter_Hen1"/>
    <property type="match status" value="1"/>
</dbReference>
<dbReference type="InterPro" id="IPR029063">
    <property type="entry name" value="SAM-dependent_MTases_sf"/>
</dbReference>
<dbReference type="GO" id="GO:0046872">
    <property type="term" value="F:metal ion binding"/>
    <property type="evidence" value="ECO:0007669"/>
    <property type="project" value="UniProtKB-KW"/>
</dbReference>
<protein>
    <recommendedName>
        <fullName evidence="3">Small RNA 2'-O-methyltransferase</fullName>
        <ecNumber evidence="11">2.1.1.386</ecNumber>
    </recommendedName>
</protein>
<dbReference type="GO" id="GO:0031047">
    <property type="term" value="P:regulatory ncRNA-mediated gene silencing"/>
    <property type="evidence" value="ECO:0007669"/>
    <property type="project" value="UniProtKB-KW"/>
</dbReference>
<organism evidence="15 16">
    <name type="scientific">Nocardia bhagyanarayanae</name>
    <dbReference type="NCBI Taxonomy" id="1215925"/>
    <lineage>
        <taxon>Bacteria</taxon>
        <taxon>Bacillati</taxon>
        <taxon>Actinomycetota</taxon>
        <taxon>Actinomycetes</taxon>
        <taxon>Mycobacteriales</taxon>
        <taxon>Nocardiaceae</taxon>
        <taxon>Nocardia</taxon>
    </lineage>
</organism>
<dbReference type="Gene3D" id="3.30.1610.20">
    <property type="entry name" value="Hen1, N-terminal domain"/>
    <property type="match status" value="1"/>
</dbReference>
<dbReference type="PANTHER" id="PTHR21404">
    <property type="entry name" value="HEN1"/>
    <property type="match status" value="1"/>
</dbReference>
<name>A0A543EVE6_9NOCA</name>
<feature type="domain" description="Hen1 N-terminal" evidence="14">
    <location>
        <begin position="17"/>
        <end position="263"/>
    </location>
</feature>
<dbReference type="CDD" id="cd02440">
    <property type="entry name" value="AdoMet_MTases"/>
    <property type="match status" value="1"/>
</dbReference>
<dbReference type="AlphaFoldDB" id="A0A543EVE6"/>
<evidence type="ECO:0000256" key="9">
    <source>
        <dbReference type="ARBA" id="ARBA00022884"/>
    </source>
</evidence>
<reference evidence="15 16" key="1">
    <citation type="submission" date="2019-06" db="EMBL/GenBank/DDBJ databases">
        <title>Sequencing the genomes of 1000 actinobacteria strains.</title>
        <authorList>
            <person name="Klenk H.-P."/>
        </authorList>
    </citation>
    <scope>NUCLEOTIDE SEQUENCE [LARGE SCALE GENOMIC DNA]</scope>
    <source>
        <strain evidence="15 16">DSM 103495</strain>
    </source>
</reference>
<evidence type="ECO:0000256" key="1">
    <source>
        <dbReference type="ARBA" id="ARBA00001946"/>
    </source>
</evidence>
<dbReference type="InterPro" id="IPR026610">
    <property type="entry name" value="Hen1"/>
</dbReference>
<evidence type="ECO:0000256" key="6">
    <source>
        <dbReference type="ARBA" id="ARBA00022691"/>
    </source>
</evidence>
<evidence type="ECO:0000256" key="7">
    <source>
        <dbReference type="ARBA" id="ARBA00022723"/>
    </source>
</evidence>
<sequence>MENFLAGMGWVGDDRRMLLTITCTRPEGADWPATDLGFLLHKNPERVQAFEQSYGTAHVVYPEADPARCTAALVLEVDPIRLVRGRSRGTPDFSLGQYVNDRPYAASSLLSVAIGAVFRTALHGQCKARPELALAALPLRIELPAVPCKGGAEAAERVFAPLGWSVSTTPLPLDPAFPEWGDSHYLRLALAGEMRLADALSHLYVLLPVLDGAKHYWMAADEVDKLIRAGDGWLAEHPERGWIARRYLARRQSLVRTALARLAEIDEADPDDLGAVEDYVDGENALSDNASALGTAVHGGGATSSHADSSIPEHTAGATGSRGRGPATQITPLDAADARPGSSLDDATSRGLHPAPDQTVSVEVAQRTDESSLDAPAGASAVDPTGEHGAGETRAPSLAVQRRAAVLTALGEVGARRVLDLGCGEGALLRELLADAMFTEIVGVDVSTRALHIAKRKLRLDRMPERVARRLALLQGALTYTDARLRGYDAAVLMEVIEHVDPPRLGALEHAVFVTAAPGSVVVTTPNAEYNAAYETLPAGKFRHDDHRFEWTRAEFTAWATGVAQRNGYRVQLRPVGAEHPELGAPTQLALFTRTDGPRPTGEDTKGAV</sequence>